<dbReference type="GO" id="GO:0005506">
    <property type="term" value="F:iron ion binding"/>
    <property type="evidence" value="ECO:0007669"/>
    <property type="project" value="InterPro"/>
</dbReference>
<evidence type="ECO:0000256" key="1">
    <source>
        <dbReference type="ARBA" id="ARBA00001971"/>
    </source>
</evidence>
<protein>
    <recommendedName>
        <fullName evidence="9">Cytochrome P450</fullName>
    </recommendedName>
</protein>
<keyword evidence="6" id="KW-0472">Membrane</keyword>
<organism evidence="7 8">
    <name type="scientific">Aspergillus bombycis</name>
    <dbReference type="NCBI Taxonomy" id="109264"/>
    <lineage>
        <taxon>Eukaryota</taxon>
        <taxon>Fungi</taxon>
        <taxon>Dikarya</taxon>
        <taxon>Ascomycota</taxon>
        <taxon>Pezizomycotina</taxon>
        <taxon>Eurotiomycetes</taxon>
        <taxon>Eurotiomycetidae</taxon>
        <taxon>Eurotiales</taxon>
        <taxon>Aspergillaceae</taxon>
        <taxon>Aspergillus</taxon>
    </lineage>
</organism>
<comment type="similarity">
    <text evidence="2">Belongs to the cytochrome P450 family.</text>
</comment>
<evidence type="ECO:0000256" key="3">
    <source>
        <dbReference type="ARBA" id="ARBA00022723"/>
    </source>
</evidence>
<gene>
    <name evidence="7" type="ORF">ABOM_002902</name>
</gene>
<evidence type="ECO:0000256" key="4">
    <source>
        <dbReference type="ARBA" id="ARBA00023002"/>
    </source>
</evidence>
<keyword evidence="6" id="KW-0812">Transmembrane</keyword>
<evidence type="ECO:0000313" key="7">
    <source>
        <dbReference type="EMBL" id="OGM48068.1"/>
    </source>
</evidence>
<dbReference type="PANTHER" id="PTHR24305:SF235">
    <property type="entry name" value="CYTOCHROME P450 MONOOXYGENASE APDB-RELATED"/>
    <property type="match status" value="1"/>
</dbReference>
<comment type="caution">
    <text evidence="7">The sequence shown here is derived from an EMBL/GenBank/DDBJ whole genome shotgun (WGS) entry which is preliminary data.</text>
</comment>
<dbReference type="Proteomes" id="UP000179179">
    <property type="component" value="Unassembled WGS sequence"/>
</dbReference>
<dbReference type="PANTHER" id="PTHR24305">
    <property type="entry name" value="CYTOCHROME P450"/>
    <property type="match status" value="1"/>
</dbReference>
<keyword evidence="3" id="KW-0479">Metal-binding</keyword>
<accession>A0A1F8A9T3</accession>
<dbReference type="RefSeq" id="XP_022391785.1">
    <property type="nucleotide sequence ID" value="XM_022530032.1"/>
</dbReference>
<sequence>MNSIDHALVEFLRPFSGIEGLSRTSPLAVLSYGIGIFIVVILLSRNGNRLKYLDMDGVPMKELSLGRTSKAALLFEPHEISKQGEKLAHDEPYIIRDGAHREVVLHTAEHVREFLRNDAKDHFKPTGMNFGDYFYRVLGQCVGALNGEQWRDVRRYFDPAYTHAAGLTMIPSFQKEVVRWLNTLRNDSLRVGVGRLVVNAPTSCKVLPLRVIPQSFYGGAYDDEAYTKLVGIGQSQKQALKYAVTGRWQRYRWFNMLPTPSRRLLDLYHRDWKAFNLEILETARKNGLAIPAEHVFKGVQLGQDITMDQYLQTIDEMIFTNIDITGNVLAFMLGQLARHPDFQQRLYEEIVAQRSGEDLDLKAYVARQDSLLHYLCLESIRLQPATWFSVPECITIDKVIGRYKIPAQTPVVIDVRRLNTNALTWGPDGGQFRPERFASLSPNDYRYGFMRFGVVSGKCLGKHMADTLMKVAMVTILEQYRIEEVEKNIGVKEGDLAFIRRK</sequence>
<dbReference type="AlphaFoldDB" id="A0A1F8A9T3"/>
<dbReference type="GO" id="GO:0044550">
    <property type="term" value="P:secondary metabolite biosynthetic process"/>
    <property type="evidence" value="ECO:0007669"/>
    <property type="project" value="UniProtKB-ARBA"/>
</dbReference>
<dbReference type="CDD" id="cd20615">
    <property type="entry name" value="CYP_GliC-like"/>
    <property type="match status" value="1"/>
</dbReference>
<dbReference type="STRING" id="109264.A0A1F8A9T3"/>
<evidence type="ECO:0000256" key="5">
    <source>
        <dbReference type="ARBA" id="ARBA00023004"/>
    </source>
</evidence>
<dbReference type="GO" id="GO:0016705">
    <property type="term" value="F:oxidoreductase activity, acting on paired donors, with incorporation or reduction of molecular oxygen"/>
    <property type="evidence" value="ECO:0007669"/>
    <property type="project" value="InterPro"/>
</dbReference>
<dbReference type="InterPro" id="IPR050121">
    <property type="entry name" value="Cytochrome_P450_monoxygenase"/>
</dbReference>
<keyword evidence="6" id="KW-1133">Transmembrane helix</keyword>
<reference evidence="7 8" key="1">
    <citation type="journal article" date="2016" name="Genome Biol. Evol.">
        <title>Draft genome sequence of an aflatoxigenic Aspergillus species, A. bombycis.</title>
        <authorList>
            <person name="Moore G.G."/>
            <person name="Mack B.M."/>
            <person name="Beltz S.B."/>
            <person name="Gilbert M.K."/>
        </authorList>
    </citation>
    <scope>NUCLEOTIDE SEQUENCE [LARGE SCALE GENOMIC DNA]</scope>
    <source>
        <strain evidence="8">NRRL 26010</strain>
    </source>
</reference>
<dbReference type="GO" id="GO:0020037">
    <property type="term" value="F:heme binding"/>
    <property type="evidence" value="ECO:0007669"/>
    <property type="project" value="InterPro"/>
</dbReference>
<keyword evidence="4" id="KW-0560">Oxidoreductase</keyword>
<dbReference type="InterPro" id="IPR036396">
    <property type="entry name" value="Cyt_P450_sf"/>
</dbReference>
<dbReference type="SUPFAM" id="SSF48264">
    <property type="entry name" value="Cytochrome P450"/>
    <property type="match status" value="1"/>
</dbReference>
<name>A0A1F8A9T3_9EURO</name>
<dbReference type="Pfam" id="PF00067">
    <property type="entry name" value="p450"/>
    <property type="match status" value="1"/>
</dbReference>
<evidence type="ECO:0000313" key="8">
    <source>
        <dbReference type="Proteomes" id="UP000179179"/>
    </source>
</evidence>
<evidence type="ECO:0008006" key="9">
    <source>
        <dbReference type="Google" id="ProtNLM"/>
    </source>
</evidence>
<dbReference type="OrthoDB" id="2789670at2759"/>
<feature type="transmembrane region" description="Helical" evidence="6">
    <location>
        <begin position="24"/>
        <end position="43"/>
    </location>
</feature>
<dbReference type="EMBL" id="LYCR01000018">
    <property type="protein sequence ID" value="OGM48068.1"/>
    <property type="molecule type" value="Genomic_DNA"/>
</dbReference>
<keyword evidence="5" id="KW-0408">Iron</keyword>
<keyword evidence="8" id="KW-1185">Reference proteome</keyword>
<proteinExistence type="inferred from homology"/>
<dbReference type="GeneID" id="34446292"/>
<dbReference type="InterPro" id="IPR001128">
    <property type="entry name" value="Cyt_P450"/>
</dbReference>
<dbReference type="Gene3D" id="1.10.630.10">
    <property type="entry name" value="Cytochrome P450"/>
    <property type="match status" value="1"/>
</dbReference>
<evidence type="ECO:0000256" key="2">
    <source>
        <dbReference type="ARBA" id="ARBA00010617"/>
    </source>
</evidence>
<comment type="cofactor">
    <cofactor evidence="1">
        <name>heme</name>
        <dbReference type="ChEBI" id="CHEBI:30413"/>
    </cofactor>
</comment>
<evidence type="ECO:0000256" key="6">
    <source>
        <dbReference type="SAM" id="Phobius"/>
    </source>
</evidence>
<dbReference type="GO" id="GO:0004497">
    <property type="term" value="F:monooxygenase activity"/>
    <property type="evidence" value="ECO:0007669"/>
    <property type="project" value="InterPro"/>
</dbReference>